<accession>A0A9X1D9G9</accession>
<feature type="transmembrane region" description="Helical" evidence="1">
    <location>
        <begin position="43"/>
        <end position="64"/>
    </location>
</feature>
<name>A0A9X1D9G9_9SPHN</name>
<feature type="transmembrane region" description="Helical" evidence="1">
    <location>
        <begin position="267"/>
        <end position="286"/>
    </location>
</feature>
<feature type="transmembrane region" description="Helical" evidence="1">
    <location>
        <begin position="200"/>
        <end position="218"/>
    </location>
</feature>
<feature type="transmembrane region" description="Helical" evidence="1">
    <location>
        <begin position="160"/>
        <end position="180"/>
    </location>
</feature>
<dbReference type="Proteomes" id="UP001138757">
    <property type="component" value="Unassembled WGS sequence"/>
</dbReference>
<proteinExistence type="predicted"/>
<dbReference type="RefSeq" id="WP_214621422.1">
    <property type="nucleotide sequence ID" value="NZ_JAHGAW010000001.1"/>
</dbReference>
<keyword evidence="1" id="KW-1133">Transmembrane helix</keyword>
<reference evidence="2" key="1">
    <citation type="submission" date="2021-05" db="EMBL/GenBank/DDBJ databases">
        <title>Genome of Sphingobium sp. strain.</title>
        <authorList>
            <person name="Fan R."/>
        </authorList>
    </citation>
    <scope>NUCLEOTIDE SEQUENCE</scope>
    <source>
        <strain evidence="2">H33</strain>
    </source>
</reference>
<dbReference type="InterPro" id="IPR025291">
    <property type="entry name" value="DUF4153"/>
</dbReference>
<comment type="caution">
    <text evidence="2">The sequence shown here is derived from an EMBL/GenBank/DDBJ whole genome shotgun (WGS) entry which is preliminary data.</text>
</comment>
<evidence type="ECO:0000313" key="3">
    <source>
        <dbReference type="Proteomes" id="UP001138757"/>
    </source>
</evidence>
<keyword evidence="3" id="KW-1185">Reference proteome</keyword>
<protein>
    <submittedName>
        <fullName evidence="2">DUF4153 domain-containing protein</fullName>
    </submittedName>
</protein>
<dbReference type="EMBL" id="JAHGAW010000001">
    <property type="protein sequence ID" value="MBT2185691.1"/>
    <property type="molecule type" value="Genomic_DNA"/>
</dbReference>
<organism evidence="2 3">
    <name type="scientific">Sphingobium nicotianae</name>
    <dbReference type="NCBI Taxonomy" id="2782607"/>
    <lineage>
        <taxon>Bacteria</taxon>
        <taxon>Pseudomonadati</taxon>
        <taxon>Pseudomonadota</taxon>
        <taxon>Alphaproteobacteria</taxon>
        <taxon>Sphingomonadales</taxon>
        <taxon>Sphingomonadaceae</taxon>
        <taxon>Sphingobium</taxon>
    </lineage>
</organism>
<feature type="transmembrane region" description="Helical" evidence="1">
    <location>
        <begin position="71"/>
        <end position="91"/>
    </location>
</feature>
<feature type="transmembrane region" description="Helical" evidence="1">
    <location>
        <begin position="335"/>
        <end position="358"/>
    </location>
</feature>
<evidence type="ECO:0000313" key="2">
    <source>
        <dbReference type="EMBL" id="MBT2185691.1"/>
    </source>
</evidence>
<sequence length="597" mass="64663">MASSPEMSETVWPLRTWVLAILGALVFLSIQQLHDLPDHGWAWGPRLVMALSVFLGVGGLAFGLAWQRGRLLAAIAVALLCGLVAGGTFIWNNIPWQDGGSEGWHVFCGAITAGCLLTLFQAAQDGWSGWPARWAPSGLIAWRREAILYEEVHGHLWTNALLLALSGAFMLLCIGIAYLMAEMFWLVKLDFLRVLLRKEWFQALMTGAPFGAALGLLRDRRGIITALQRVAMLVLRVLAPVVALAILVFLAALPFTGLAPLWDTGGTTPIMLVGAALALFLANAVVGDRAADESRSVILSGSAAALGLFLVPMIGIAAFSSGLRIQQYGLSPDRLWALTFVIVASIVAIAYAVAILGARGWFARLRRANLHLVFLIAAITLLLSTPLLSFDRIATAHQLARLSGGQVSVENFDYKGLWFEFGPPGKAAIRQLASSSDAQIRRYAIAAQMLKTKWDEPPNAGAAEKGAALEKRLTMLPGPFPLDDAMRTRLIRFDACNNYTGVPCIVRYVPGQDYMVVVAGPAPKCDRCRSEISIILRDGKGGWSDDNVYVRDEKALDAQVAAIRAGRVEMRPVQQRQLFIDGKPVGNVIPPQNEAAP</sequence>
<keyword evidence="1" id="KW-0812">Transmembrane</keyword>
<feature type="transmembrane region" description="Helical" evidence="1">
    <location>
        <begin position="103"/>
        <end position="123"/>
    </location>
</feature>
<gene>
    <name evidence="2" type="ORF">KK488_01895</name>
</gene>
<evidence type="ECO:0000256" key="1">
    <source>
        <dbReference type="SAM" id="Phobius"/>
    </source>
</evidence>
<feature type="transmembrane region" description="Helical" evidence="1">
    <location>
        <begin position="298"/>
        <end position="323"/>
    </location>
</feature>
<feature type="transmembrane region" description="Helical" evidence="1">
    <location>
        <begin position="230"/>
        <end position="255"/>
    </location>
</feature>
<keyword evidence="1" id="KW-0472">Membrane</keyword>
<dbReference type="AlphaFoldDB" id="A0A9X1D9G9"/>
<feature type="transmembrane region" description="Helical" evidence="1">
    <location>
        <begin position="370"/>
        <end position="390"/>
    </location>
</feature>
<dbReference type="Pfam" id="PF13687">
    <property type="entry name" value="DUF4153"/>
    <property type="match status" value="1"/>
</dbReference>
<feature type="transmembrane region" description="Helical" evidence="1">
    <location>
        <begin position="12"/>
        <end position="31"/>
    </location>
</feature>